<dbReference type="Pfam" id="PF04773">
    <property type="entry name" value="FecR"/>
    <property type="match status" value="1"/>
</dbReference>
<protein>
    <submittedName>
        <fullName evidence="2">FecR domain-containing protein</fullName>
    </submittedName>
</protein>
<gene>
    <name evidence="2" type="ORF">GXW71_26880</name>
</gene>
<evidence type="ECO:0000313" key="2">
    <source>
        <dbReference type="EMBL" id="MBR0668009.1"/>
    </source>
</evidence>
<evidence type="ECO:0000313" key="3">
    <source>
        <dbReference type="Proteomes" id="UP001196870"/>
    </source>
</evidence>
<dbReference type="RefSeq" id="WP_211855786.1">
    <property type="nucleotide sequence ID" value="NZ_JAAGBB010000046.1"/>
</dbReference>
<sequence>MPLYRRAVMSCIALAAPLRRGLAERARVGEVAAVTGEAMARFATDPPRLLAPAAPLLLEDLLTTGAGARLHCQLEGGLEIRLGERASLRVDALTLRGPRAGIALRVFDGPVLLDRPPQAGSAPIEVTLPWARIGVRGTRFFAGPLDDRFVVFVARGRVLVDAAGQSVQITEGFGVDIPAPGAPPDPVRRWGQPRIRRVLALV</sequence>
<dbReference type="EMBL" id="JAAGBB010000046">
    <property type="protein sequence ID" value="MBR0668009.1"/>
    <property type="molecule type" value="Genomic_DNA"/>
</dbReference>
<name>A0ABS5F611_9PROT</name>
<dbReference type="InterPro" id="IPR006860">
    <property type="entry name" value="FecR"/>
</dbReference>
<evidence type="ECO:0000259" key="1">
    <source>
        <dbReference type="Pfam" id="PF04773"/>
    </source>
</evidence>
<feature type="domain" description="FecR protein" evidence="1">
    <location>
        <begin position="61"/>
        <end position="158"/>
    </location>
</feature>
<keyword evidence="3" id="KW-1185">Reference proteome</keyword>
<proteinExistence type="predicted"/>
<reference evidence="3" key="1">
    <citation type="journal article" date="2021" name="Syst. Appl. Microbiol.">
        <title>Roseomonas hellenica sp. nov., isolated from roots of wild-growing Alkanna tinctoria.</title>
        <authorList>
            <person name="Rat A."/>
            <person name="Naranjo H.D."/>
            <person name="Lebbe L."/>
            <person name="Cnockaert M."/>
            <person name="Krigas N."/>
            <person name="Grigoriadou K."/>
            <person name="Maloupa E."/>
            <person name="Willems A."/>
        </authorList>
    </citation>
    <scope>NUCLEOTIDE SEQUENCE [LARGE SCALE GENOMIC DNA]</scope>
    <source>
        <strain evidence="3">LMG 31523</strain>
    </source>
</reference>
<dbReference type="Proteomes" id="UP001196870">
    <property type="component" value="Unassembled WGS sequence"/>
</dbReference>
<comment type="caution">
    <text evidence="2">The sequence shown here is derived from an EMBL/GenBank/DDBJ whole genome shotgun (WGS) entry which is preliminary data.</text>
</comment>
<dbReference type="Gene3D" id="2.60.120.1440">
    <property type="match status" value="1"/>
</dbReference>
<dbReference type="PANTHER" id="PTHR38731:SF3">
    <property type="entry name" value="BLL6125 PROTEIN"/>
    <property type="match status" value="1"/>
</dbReference>
<dbReference type="PANTHER" id="PTHR38731">
    <property type="entry name" value="LIPL45-RELATED LIPOPROTEIN-RELATED"/>
    <property type="match status" value="1"/>
</dbReference>
<organism evidence="2 3">
    <name type="scientific">Plastoroseomonas hellenica</name>
    <dbReference type="NCBI Taxonomy" id="2687306"/>
    <lineage>
        <taxon>Bacteria</taxon>
        <taxon>Pseudomonadati</taxon>
        <taxon>Pseudomonadota</taxon>
        <taxon>Alphaproteobacteria</taxon>
        <taxon>Acetobacterales</taxon>
        <taxon>Acetobacteraceae</taxon>
        <taxon>Plastoroseomonas</taxon>
    </lineage>
</organism>
<accession>A0ABS5F611</accession>